<protein>
    <submittedName>
        <fullName evidence="1">Uncharacterized protein</fullName>
    </submittedName>
</protein>
<sequence>MDDASQSTMQLLETLQSANEQIKKQKYKYTLLGYRTSQAGFILSGSPFTVHENGEKTEYHGCLVLGFVVQGKDQKEYDLGLTIFWDATQWLITTELSEVNDEQGQVIIKELPERKCDKLSDCLREILEAVSDLAQFEEIVTAFEKGSE</sequence>
<dbReference type="Proteomes" id="UP000320421">
    <property type="component" value="Chromosome"/>
</dbReference>
<dbReference type="AlphaFoldDB" id="A0A517PNP7"/>
<accession>A0A517PNP7</accession>
<organism evidence="1 2">
    <name type="scientific">Gimesia chilikensis</name>
    <dbReference type="NCBI Taxonomy" id="2605989"/>
    <lineage>
        <taxon>Bacteria</taxon>
        <taxon>Pseudomonadati</taxon>
        <taxon>Planctomycetota</taxon>
        <taxon>Planctomycetia</taxon>
        <taxon>Planctomycetales</taxon>
        <taxon>Planctomycetaceae</taxon>
        <taxon>Gimesia</taxon>
    </lineage>
</organism>
<evidence type="ECO:0000313" key="2">
    <source>
        <dbReference type="Proteomes" id="UP000320421"/>
    </source>
</evidence>
<dbReference type="EMBL" id="CP036266">
    <property type="protein sequence ID" value="QDT21001.1"/>
    <property type="molecule type" value="Genomic_DNA"/>
</dbReference>
<name>A0A517PNP7_9PLAN</name>
<keyword evidence="2" id="KW-1185">Reference proteome</keyword>
<reference evidence="1 2" key="1">
    <citation type="submission" date="2019-02" db="EMBL/GenBank/DDBJ databases">
        <title>Deep-cultivation of Planctomycetes and their phenomic and genomic characterization uncovers novel biology.</title>
        <authorList>
            <person name="Wiegand S."/>
            <person name="Jogler M."/>
            <person name="Boedeker C."/>
            <person name="Pinto D."/>
            <person name="Vollmers J."/>
            <person name="Rivas-Marin E."/>
            <person name="Kohn T."/>
            <person name="Peeters S.H."/>
            <person name="Heuer A."/>
            <person name="Rast P."/>
            <person name="Oberbeckmann S."/>
            <person name="Bunk B."/>
            <person name="Jeske O."/>
            <person name="Meyerdierks A."/>
            <person name="Storesund J.E."/>
            <person name="Kallscheuer N."/>
            <person name="Luecker S."/>
            <person name="Lage O.M."/>
            <person name="Pohl T."/>
            <person name="Merkel B.J."/>
            <person name="Hornburger P."/>
            <person name="Mueller R.-W."/>
            <person name="Bruemmer F."/>
            <person name="Labrenz M."/>
            <person name="Spormann A.M."/>
            <person name="Op den Camp H."/>
            <person name="Overmann J."/>
            <person name="Amann R."/>
            <person name="Jetten M.S.M."/>
            <person name="Mascher T."/>
            <person name="Medema M.H."/>
            <person name="Devos D.P."/>
            <person name="Kaster A.-K."/>
            <person name="Ovreas L."/>
            <person name="Rohde M."/>
            <person name="Galperin M.Y."/>
            <person name="Jogler C."/>
        </authorList>
    </citation>
    <scope>NUCLEOTIDE SEQUENCE [LARGE SCALE GENOMIC DNA]</scope>
    <source>
        <strain evidence="1 2">HG66A1</strain>
    </source>
</reference>
<evidence type="ECO:0000313" key="1">
    <source>
        <dbReference type="EMBL" id="QDT21001.1"/>
    </source>
</evidence>
<gene>
    <name evidence="1" type="ORF">HG66A1_27940</name>
</gene>
<proteinExistence type="predicted"/>